<proteinExistence type="predicted"/>
<dbReference type="EMBL" id="SOGQ01000083">
    <property type="protein sequence ID" value="TFC94575.1"/>
    <property type="molecule type" value="Genomic_DNA"/>
</dbReference>
<dbReference type="RefSeq" id="WP_134432733.1">
    <property type="nucleotide sequence ID" value="NZ_SOGQ01000083.1"/>
</dbReference>
<sequence length="528" mass="54809">MAKGINIDIAANTRDFQAGVKDVDKSLSEVADSLDDLTRDTTNSADKAGKALGDGVEDGAKDAEQAVERVEKTFKALSDTARRESKDGGKALGDSYREGSGKAQEGLTDFKQEANSTARESAASFDGSADSIVGAFQEVAANAFAGFGPAGAVAGLAAAAGIGLIMKSLGDASTATEEVKTRTQDLAKEYIETGDLGVASMDYLIGRLQDLATEGDGINLTKLAKTAKESGSSFKDLAQAYAGNADGLKDLWREGDRRLKQMGEETDAAANSTNATDAGYAAKLRASEAQQKYMDYLGQAIGIADAAAASELLYAQSGAPEMEAKAALVDNIQGSIDDAAGSWTDYQDKETGAIDPAAFLAGVAERLAAANDYAANLAIAQAQLSPEAYQYLVDQGIDFAPMLGSILSSGLVGQFNTTFTDAANAGNAALDGTLVTDYTVNATADVKPVEDDLNGATNKSRTAKVDAKATPEKASADIDRAAAKDRTATINVKAALSDAESQISQFMNRSRSIRITANIVDRNGKLVN</sequence>
<accession>A0ABY2IX45</accession>
<feature type="region of interest" description="Disordered" evidence="1">
    <location>
        <begin position="78"/>
        <end position="104"/>
    </location>
</feature>
<comment type="caution">
    <text evidence="2">The sequence shown here is derived from an EMBL/GenBank/DDBJ whole genome shotgun (WGS) entry which is preliminary data.</text>
</comment>
<feature type="region of interest" description="Disordered" evidence="1">
    <location>
        <begin position="33"/>
        <end position="64"/>
    </location>
</feature>
<reference evidence="2 3" key="1">
    <citation type="submission" date="2019-03" db="EMBL/GenBank/DDBJ databases">
        <title>Genomics of glacier-inhabiting Cryobacterium strains.</title>
        <authorList>
            <person name="Liu Q."/>
            <person name="Xin Y.-H."/>
        </authorList>
    </citation>
    <scope>NUCLEOTIDE SEQUENCE [LARGE SCALE GENOMIC DNA]</scope>
    <source>
        <strain evidence="2 3">TMT1-23-1</strain>
    </source>
</reference>
<dbReference type="Proteomes" id="UP000297853">
    <property type="component" value="Unassembled WGS sequence"/>
</dbReference>
<protein>
    <submittedName>
        <fullName evidence="2">Uncharacterized protein</fullName>
    </submittedName>
</protein>
<organism evidence="2 3">
    <name type="scientific">Cryobacterium sinapicolor</name>
    <dbReference type="NCBI Taxonomy" id="1259236"/>
    <lineage>
        <taxon>Bacteria</taxon>
        <taxon>Bacillati</taxon>
        <taxon>Actinomycetota</taxon>
        <taxon>Actinomycetes</taxon>
        <taxon>Micrococcales</taxon>
        <taxon>Microbacteriaceae</taxon>
        <taxon>Cryobacterium</taxon>
    </lineage>
</organism>
<feature type="compositionally biased region" description="Basic and acidic residues" evidence="1">
    <location>
        <begin position="78"/>
        <end position="100"/>
    </location>
</feature>
<keyword evidence="3" id="KW-1185">Reference proteome</keyword>
<evidence type="ECO:0000256" key="1">
    <source>
        <dbReference type="SAM" id="MobiDB-lite"/>
    </source>
</evidence>
<evidence type="ECO:0000313" key="2">
    <source>
        <dbReference type="EMBL" id="TFC94575.1"/>
    </source>
</evidence>
<gene>
    <name evidence="2" type="ORF">E3T28_14835</name>
</gene>
<name>A0ABY2IX45_9MICO</name>
<evidence type="ECO:0000313" key="3">
    <source>
        <dbReference type="Proteomes" id="UP000297853"/>
    </source>
</evidence>